<dbReference type="EMBL" id="CAKJTJ010000007">
    <property type="protein sequence ID" value="CAG9620936.1"/>
    <property type="molecule type" value="Genomic_DNA"/>
</dbReference>
<dbReference type="SUPFAM" id="SSF51569">
    <property type="entry name" value="Aldolase"/>
    <property type="match status" value="1"/>
</dbReference>
<dbReference type="NCBIfam" id="TIGR01182">
    <property type="entry name" value="eda"/>
    <property type="match status" value="1"/>
</dbReference>
<keyword evidence="4 6" id="KW-0456">Lyase</keyword>
<protein>
    <submittedName>
        <fullName evidence="6">2-dehydro-3-deoxy-6-phosphogalactonate aldolase</fullName>
        <ecNumber evidence="6">4.1.2.21</ecNumber>
    </submittedName>
</protein>
<comment type="similarity">
    <text evidence="2">Belongs to the KHG/KDPG aldolase family.</text>
</comment>
<dbReference type="EC" id="4.1.2.21" evidence="6"/>
<evidence type="ECO:0000256" key="1">
    <source>
        <dbReference type="ARBA" id="ARBA00004761"/>
    </source>
</evidence>
<dbReference type="Gene3D" id="3.20.20.70">
    <property type="entry name" value="Aldolase class I"/>
    <property type="match status" value="1"/>
</dbReference>
<keyword evidence="5" id="KW-0119">Carbohydrate metabolism</keyword>
<dbReference type="GO" id="GO:0008674">
    <property type="term" value="F:2-dehydro-3-deoxy-6-phosphogalactonate aldolase activity"/>
    <property type="evidence" value="ECO:0007669"/>
    <property type="project" value="UniProtKB-EC"/>
</dbReference>
<dbReference type="PANTHER" id="PTHR30246">
    <property type="entry name" value="2-KETO-3-DEOXY-6-PHOSPHOGLUCONATE ALDOLASE"/>
    <property type="match status" value="1"/>
</dbReference>
<comment type="subunit">
    <text evidence="3">Homotrimer.</text>
</comment>
<reference evidence="6 7" key="1">
    <citation type="submission" date="2021-10" db="EMBL/GenBank/DDBJ databases">
        <authorList>
            <person name="Criscuolo A."/>
        </authorList>
    </citation>
    <scope>NUCLEOTIDE SEQUENCE [LARGE SCALE GENOMIC DNA]</scope>
    <source>
        <strain evidence="7">CIP 111883</strain>
    </source>
</reference>
<dbReference type="Pfam" id="PF01081">
    <property type="entry name" value="Aldolase"/>
    <property type="match status" value="1"/>
</dbReference>
<evidence type="ECO:0000313" key="6">
    <source>
        <dbReference type="EMBL" id="CAG9620936.1"/>
    </source>
</evidence>
<accession>A0ABM8YLU2</accession>
<dbReference type="Proteomes" id="UP000789833">
    <property type="component" value="Unassembled WGS sequence"/>
</dbReference>
<name>A0ABM8YLU2_9BACI</name>
<dbReference type="RefSeq" id="WP_230500845.1">
    <property type="nucleotide sequence ID" value="NZ_CAKJTJ010000007.1"/>
</dbReference>
<evidence type="ECO:0000313" key="7">
    <source>
        <dbReference type="Proteomes" id="UP000789833"/>
    </source>
</evidence>
<dbReference type="CDD" id="cd00452">
    <property type="entry name" value="KDPG_aldolase"/>
    <property type="match status" value="1"/>
</dbReference>
<organism evidence="6 7">
    <name type="scientific">Sutcliffiella rhizosphaerae</name>
    <dbReference type="NCBI Taxonomy" id="2880967"/>
    <lineage>
        <taxon>Bacteria</taxon>
        <taxon>Bacillati</taxon>
        <taxon>Bacillota</taxon>
        <taxon>Bacilli</taxon>
        <taxon>Bacillales</taxon>
        <taxon>Bacillaceae</taxon>
        <taxon>Sutcliffiella</taxon>
    </lineage>
</organism>
<dbReference type="PANTHER" id="PTHR30246:SF1">
    <property type="entry name" value="2-DEHYDRO-3-DEOXY-6-PHOSPHOGALACTONATE ALDOLASE-RELATED"/>
    <property type="match status" value="1"/>
</dbReference>
<comment type="caution">
    <text evidence="6">The sequence shown here is derived from an EMBL/GenBank/DDBJ whole genome shotgun (WGS) entry which is preliminary data.</text>
</comment>
<evidence type="ECO:0000256" key="5">
    <source>
        <dbReference type="ARBA" id="ARBA00023277"/>
    </source>
</evidence>
<evidence type="ECO:0000256" key="4">
    <source>
        <dbReference type="ARBA" id="ARBA00023239"/>
    </source>
</evidence>
<dbReference type="InterPro" id="IPR000887">
    <property type="entry name" value="Aldlse_KDPG_KHG"/>
</dbReference>
<sequence>MSLLKEIKEVGVVAVIRGATEDNILKIASSLSAGGVKALEITVETPKVLTLMEKVASEMGDEVIVGAGTVLDPETARAAIMAGSKFIFSPTVNTETIKMTKRYGAVSIPGAMTPTEILTAYEHGADMIKVFPANVVGAGYFKDVRGPLPHIPLMATGGISIDNVAEYISAGAVAVGAGSTLINTKVEFTEEHCRHVTETAARFVSRVKQARGGLLEKI</sequence>
<comment type="pathway">
    <text evidence="1">Carbohydrate acid metabolism.</text>
</comment>
<proteinExistence type="inferred from homology"/>
<keyword evidence="7" id="KW-1185">Reference proteome</keyword>
<dbReference type="InterPro" id="IPR013785">
    <property type="entry name" value="Aldolase_TIM"/>
</dbReference>
<evidence type="ECO:0000256" key="3">
    <source>
        <dbReference type="ARBA" id="ARBA00011233"/>
    </source>
</evidence>
<evidence type="ECO:0000256" key="2">
    <source>
        <dbReference type="ARBA" id="ARBA00006906"/>
    </source>
</evidence>
<gene>
    <name evidence="6" type="primary">dgoA</name>
    <name evidence="6" type="ORF">BACCIP111883_01708</name>
</gene>